<name>A0AAD6ZA33_9AGAR</name>
<dbReference type="GO" id="GO:0016491">
    <property type="term" value="F:oxidoreductase activity"/>
    <property type="evidence" value="ECO:0007669"/>
    <property type="project" value="UniProtKB-KW"/>
</dbReference>
<feature type="non-terminal residue" evidence="3">
    <location>
        <position position="1"/>
    </location>
</feature>
<keyword evidence="2" id="KW-0560">Oxidoreductase</keyword>
<dbReference type="EMBL" id="JARIHO010000069">
    <property type="protein sequence ID" value="KAJ7312853.1"/>
    <property type="molecule type" value="Genomic_DNA"/>
</dbReference>
<dbReference type="InterPro" id="IPR002347">
    <property type="entry name" value="SDR_fam"/>
</dbReference>
<proteinExistence type="inferred from homology"/>
<sequence>EEVATVLADEIRGKNVLITGTSLNGIGFETARVVAKYANLVITTGHNAERLNLAEGAIKNDILTANIRPLILDLSSLSAPLRLPSNILIAIHRHPTQILIHNAAATIGQFKLIADKLETQMATNHIGPFLLTKLLTPKILAAHTEHYTPRVVFVSSVGHSMTAGIDFDTLARPDATRYVPKDAYNQSKAANVLSTIELSKRSKGKINGYSLHPG</sequence>
<gene>
    <name evidence="3" type="ORF">DFH08DRAFT_672027</name>
</gene>
<dbReference type="Gene3D" id="3.40.50.720">
    <property type="entry name" value="NAD(P)-binding Rossmann-like Domain"/>
    <property type="match status" value="1"/>
</dbReference>
<evidence type="ECO:0000256" key="1">
    <source>
        <dbReference type="ARBA" id="ARBA00006484"/>
    </source>
</evidence>
<protein>
    <recommendedName>
        <fullName evidence="5">Short-chain dehydrogenase</fullName>
    </recommendedName>
</protein>
<dbReference type="Pfam" id="PF00106">
    <property type="entry name" value="adh_short"/>
    <property type="match status" value="1"/>
</dbReference>
<dbReference type="PANTHER" id="PTHR24320:SF148">
    <property type="entry name" value="NAD(P)-BINDING ROSSMANN-FOLD SUPERFAMILY PROTEIN"/>
    <property type="match status" value="1"/>
</dbReference>
<comment type="similarity">
    <text evidence="1">Belongs to the short-chain dehydrogenases/reductases (SDR) family.</text>
</comment>
<keyword evidence="4" id="KW-1185">Reference proteome</keyword>
<evidence type="ECO:0008006" key="5">
    <source>
        <dbReference type="Google" id="ProtNLM"/>
    </source>
</evidence>
<evidence type="ECO:0000313" key="3">
    <source>
        <dbReference type="EMBL" id="KAJ7312853.1"/>
    </source>
</evidence>
<evidence type="ECO:0000313" key="4">
    <source>
        <dbReference type="Proteomes" id="UP001218218"/>
    </source>
</evidence>
<organism evidence="3 4">
    <name type="scientific">Mycena albidolilacea</name>
    <dbReference type="NCBI Taxonomy" id="1033008"/>
    <lineage>
        <taxon>Eukaryota</taxon>
        <taxon>Fungi</taxon>
        <taxon>Dikarya</taxon>
        <taxon>Basidiomycota</taxon>
        <taxon>Agaricomycotina</taxon>
        <taxon>Agaricomycetes</taxon>
        <taxon>Agaricomycetidae</taxon>
        <taxon>Agaricales</taxon>
        <taxon>Marasmiineae</taxon>
        <taxon>Mycenaceae</taxon>
        <taxon>Mycena</taxon>
    </lineage>
</organism>
<reference evidence="3" key="1">
    <citation type="submission" date="2023-03" db="EMBL/GenBank/DDBJ databases">
        <title>Massive genome expansion in bonnet fungi (Mycena s.s.) driven by repeated elements and novel gene families across ecological guilds.</title>
        <authorList>
            <consortium name="Lawrence Berkeley National Laboratory"/>
            <person name="Harder C.B."/>
            <person name="Miyauchi S."/>
            <person name="Viragh M."/>
            <person name="Kuo A."/>
            <person name="Thoen E."/>
            <person name="Andreopoulos B."/>
            <person name="Lu D."/>
            <person name="Skrede I."/>
            <person name="Drula E."/>
            <person name="Henrissat B."/>
            <person name="Morin E."/>
            <person name="Kohler A."/>
            <person name="Barry K."/>
            <person name="LaButti K."/>
            <person name="Morin E."/>
            <person name="Salamov A."/>
            <person name="Lipzen A."/>
            <person name="Mereny Z."/>
            <person name="Hegedus B."/>
            <person name="Baldrian P."/>
            <person name="Stursova M."/>
            <person name="Weitz H."/>
            <person name="Taylor A."/>
            <person name="Grigoriev I.V."/>
            <person name="Nagy L.G."/>
            <person name="Martin F."/>
            <person name="Kauserud H."/>
        </authorList>
    </citation>
    <scope>NUCLEOTIDE SEQUENCE</scope>
    <source>
        <strain evidence="3">CBHHK002</strain>
    </source>
</reference>
<dbReference type="PANTHER" id="PTHR24320">
    <property type="entry name" value="RETINOL DEHYDROGENASE"/>
    <property type="match status" value="1"/>
</dbReference>
<comment type="caution">
    <text evidence="3">The sequence shown here is derived from an EMBL/GenBank/DDBJ whole genome shotgun (WGS) entry which is preliminary data.</text>
</comment>
<feature type="non-terminal residue" evidence="3">
    <location>
        <position position="214"/>
    </location>
</feature>
<dbReference type="SUPFAM" id="SSF51735">
    <property type="entry name" value="NAD(P)-binding Rossmann-fold domains"/>
    <property type="match status" value="1"/>
</dbReference>
<evidence type="ECO:0000256" key="2">
    <source>
        <dbReference type="ARBA" id="ARBA00023002"/>
    </source>
</evidence>
<dbReference type="InterPro" id="IPR036291">
    <property type="entry name" value="NAD(P)-bd_dom_sf"/>
</dbReference>
<dbReference type="Proteomes" id="UP001218218">
    <property type="component" value="Unassembled WGS sequence"/>
</dbReference>
<accession>A0AAD6ZA33</accession>
<dbReference type="AlphaFoldDB" id="A0AAD6ZA33"/>